<dbReference type="Pfam" id="PF04398">
    <property type="entry name" value="DUF538"/>
    <property type="match status" value="2"/>
</dbReference>
<dbReference type="InterPro" id="IPR036758">
    <property type="entry name" value="At5g01610-like"/>
</dbReference>
<protein>
    <submittedName>
        <fullName evidence="2">Uncharacterized protein</fullName>
    </submittedName>
</protein>
<dbReference type="EMBL" id="JAAMPC010000474">
    <property type="protein sequence ID" value="KAG2242453.1"/>
    <property type="molecule type" value="Genomic_DNA"/>
</dbReference>
<evidence type="ECO:0000313" key="2">
    <source>
        <dbReference type="EMBL" id="KAG2242453.1"/>
    </source>
</evidence>
<evidence type="ECO:0000313" key="3">
    <source>
        <dbReference type="Proteomes" id="UP000886595"/>
    </source>
</evidence>
<dbReference type="Gene3D" id="2.30.240.10">
    <property type="entry name" value="At5g01610-like"/>
    <property type="match status" value="1"/>
</dbReference>
<dbReference type="PANTHER" id="PTHR31676">
    <property type="entry name" value="T31J12.3 PROTEIN-RELATED"/>
    <property type="match status" value="1"/>
</dbReference>
<feature type="region of interest" description="Disordered" evidence="1">
    <location>
        <begin position="210"/>
        <end position="235"/>
    </location>
</feature>
<keyword evidence="3" id="KW-1185">Reference proteome</keyword>
<reference evidence="2 3" key="1">
    <citation type="submission" date="2020-02" db="EMBL/GenBank/DDBJ databases">
        <authorList>
            <person name="Ma Q."/>
            <person name="Huang Y."/>
            <person name="Song X."/>
            <person name="Pei D."/>
        </authorList>
    </citation>
    <scope>NUCLEOTIDE SEQUENCE [LARGE SCALE GENOMIC DNA]</scope>
    <source>
        <strain evidence="2">Sxm20200214</strain>
        <tissue evidence="2">Leaf</tissue>
    </source>
</reference>
<accession>A0A8X7P212</accession>
<dbReference type="InterPro" id="IPR007493">
    <property type="entry name" value="DUF538"/>
</dbReference>
<name>A0A8X7P212_BRACI</name>
<dbReference type="SUPFAM" id="SSF141562">
    <property type="entry name" value="At5g01610-like"/>
    <property type="match status" value="2"/>
</dbReference>
<dbReference type="OrthoDB" id="990242at2759"/>
<dbReference type="AlphaFoldDB" id="A0A8X7P212"/>
<feature type="compositionally biased region" description="Low complexity" evidence="1">
    <location>
        <begin position="215"/>
        <end position="235"/>
    </location>
</feature>
<evidence type="ECO:0000256" key="1">
    <source>
        <dbReference type="SAM" id="MobiDB-lite"/>
    </source>
</evidence>
<proteinExistence type="predicted"/>
<dbReference type="PANTHER" id="PTHR31676:SF73">
    <property type="entry name" value="SIMILARITY TO UNKNOWN PROTEIN"/>
    <property type="match status" value="1"/>
</dbReference>
<gene>
    <name evidence="2" type="ORF">Bca52824_095702</name>
</gene>
<comment type="caution">
    <text evidence="2">The sequence shown here is derived from an EMBL/GenBank/DDBJ whole genome shotgun (WGS) entry which is preliminary data.</text>
</comment>
<sequence length="235" mass="27196">MVAEAMRIKAEVYHGDKTCREIFGSLLSEIGLPNRLLSNQEIEECGYVKDTGFVWLKHKKKKKKDERKRHQDLFRFDNVVVCFEDEVTAYFQPNTIKKLTGVKAKEFGVWISLGEIHVNRPSEAMRIKAEVYHGDKTCREIFGSLLSQIGLPNRLLSNQEIEECGYVKDTGFVWLKHKKKNKDDKRDIKTCLDSITLWYVSKMKSQLISSRTRSRNSLGLRPRSSSSGSRSVRFM</sequence>
<dbReference type="Proteomes" id="UP000886595">
    <property type="component" value="Unassembled WGS sequence"/>
</dbReference>
<organism evidence="2 3">
    <name type="scientific">Brassica carinata</name>
    <name type="common">Ethiopian mustard</name>
    <name type="synonym">Abyssinian cabbage</name>
    <dbReference type="NCBI Taxonomy" id="52824"/>
    <lineage>
        <taxon>Eukaryota</taxon>
        <taxon>Viridiplantae</taxon>
        <taxon>Streptophyta</taxon>
        <taxon>Embryophyta</taxon>
        <taxon>Tracheophyta</taxon>
        <taxon>Spermatophyta</taxon>
        <taxon>Magnoliopsida</taxon>
        <taxon>eudicotyledons</taxon>
        <taxon>Gunneridae</taxon>
        <taxon>Pentapetalae</taxon>
        <taxon>rosids</taxon>
        <taxon>malvids</taxon>
        <taxon>Brassicales</taxon>
        <taxon>Brassicaceae</taxon>
        <taxon>Brassiceae</taxon>
        <taxon>Brassica</taxon>
    </lineage>
</organism>